<dbReference type="InterPro" id="IPR025117">
    <property type="entry name" value="DUF4037"/>
</dbReference>
<organism evidence="2 3">
    <name type="scientific">Amycolatopsis vancoresmycina DSM 44592</name>
    <dbReference type="NCBI Taxonomy" id="1292037"/>
    <lineage>
        <taxon>Bacteria</taxon>
        <taxon>Bacillati</taxon>
        <taxon>Actinomycetota</taxon>
        <taxon>Actinomycetes</taxon>
        <taxon>Pseudonocardiales</taxon>
        <taxon>Pseudonocardiaceae</taxon>
        <taxon>Amycolatopsis</taxon>
    </lineage>
</organism>
<comment type="caution">
    <text evidence="2">The sequence shown here is derived from an EMBL/GenBank/DDBJ whole genome shotgun (WGS) entry which is preliminary data.</text>
</comment>
<gene>
    <name evidence="2" type="ORF">H480_00545</name>
</gene>
<dbReference type="AlphaFoldDB" id="R1I456"/>
<proteinExistence type="predicted"/>
<dbReference type="PATRIC" id="fig|1292037.4.peg.106"/>
<dbReference type="OrthoDB" id="3030at2"/>
<evidence type="ECO:0000313" key="2">
    <source>
        <dbReference type="EMBL" id="EOD70540.1"/>
    </source>
</evidence>
<reference evidence="2 3" key="1">
    <citation type="submission" date="2013-02" db="EMBL/GenBank/DDBJ databases">
        <title>Draft genome sequence of Amycolatopsis vancoresmycina strain DSM 44592T.</title>
        <authorList>
            <person name="Kumar S."/>
            <person name="Kaur N."/>
            <person name="Kaur C."/>
            <person name="Raghava G.P.S."/>
            <person name="Mayilraj S."/>
        </authorList>
    </citation>
    <scope>NUCLEOTIDE SEQUENCE [LARGE SCALE GENOMIC DNA]</scope>
    <source>
        <strain evidence="2 3">DSM 44592</strain>
    </source>
</reference>
<dbReference type="RefSeq" id="WP_003054470.1">
    <property type="nucleotide sequence ID" value="NZ_AOUO01000006.1"/>
</dbReference>
<name>R1I456_9PSEU</name>
<dbReference type="Pfam" id="PF13228">
    <property type="entry name" value="DUF4037"/>
    <property type="match status" value="1"/>
</dbReference>
<sequence>MEFTPGIELSRRFHAEAVRPILRRARPRLRYTAALLGPGSEVLGFDSPRSTDHDWGPRLLLFPDGDGAGLRDLLADHLPRTFLGYSTHFVTSENGTRHLAQATGRTDHGVVVAGLGDWVRGTLGFDPRRPVRADWLATPTQIFAEFTGGAVFHDDLGLETLRRNLAWYPGDVWRYVLACQWQRIGQEEAFVGRCGEAGDELGSAVVAARLVRDLMRLCLLMARRYPPYSKWLGSAFARLPVATRLAPHLTGALAATTWQLRERHLVAAYECVAGLHNDLGLTEPVVPRTSGYHDRPFQVIHAGRFVTPLLAGWPPAPLTGAIDQFVDSTDALGDRAFTRGVVDCPHG</sequence>
<dbReference type="EMBL" id="AOUO01000006">
    <property type="protein sequence ID" value="EOD70540.1"/>
    <property type="molecule type" value="Genomic_DNA"/>
</dbReference>
<dbReference type="Proteomes" id="UP000014139">
    <property type="component" value="Unassembled WGS sequence"/>
</dbReference>
<evidence type="ECO:0000313" key="3">
    <source>
        <dbReference type="Proteomes" id="UP000014139"/>
    </source>
</evidence>
<keyword evidence="3" id="KW-1185">Reference proteome</keyword>
<accession>R1I456</accession>
<protein>
    <recommendedName>
        <fullName evidence="1">DUF4037 domain-containing protein</fullName>
    </recommendedName>
</protein>
<evidence type="ECO:0000259" key="1">
    <source>
        <dbReference type="Pfam" id="PF13228"/>
    </source>
</evidence>
<dbReference type="eggNOG" id="COG0457">
    <property type="taxonomic scope" value="Bacteria"/>
</dbReference>
<feature type="domain" description="DUF4037" evidence="1">
    <location>
        <begin position="135"/>
        <end position="232"/>
    </location>
</feature>